<dbReference type="CTD" id="4539"/>
<dbReference type="AlphaFoldDB" id="A0A088DAG2"/>
<evidence type="ECO:0000256" key="2">
    <source>
        <dbReference type="ARBA" id="ARBA00010519"/>
    </source>
</evidence>
<evidence type="ECO:0000313" key="11">
    <source>
        <dbReference type="EMBL" id="AIL51409.1"/>
    </source>
</evidence>
<keyword evidence="8 10" id="KW-0472">Membrane</keyword>
<evidence type="ECO:0000256" key="10">
    <source>
        <dbReference type="SAM" id="Phobius"/>
    </source>
</evidence>
<keyword evidence="11" id="KW-0496">Mitochondrion</keyword>
<gene>
    <name evidence="11" type="primary">ND4L</name>
</gene>
<feature type="transmembrane region" description="Helical" evidence="10">
    <location>
        <begin position="61"/>
        <end position="81"/>
    </location>
</feature>
<evidence type="ECO:0000256" key="4">
    <source>
        <dbReference type="ARBA" id="ARBA00022692"/>
    </source>
</evidence>
<comment type="similarity">
    <text evidence="2">Belongs to the complex I subunit 4L family.</text>
</comment>
<evidence type="ECO:0000256" key="8">
    <source>
        <dbReference type="ARBA" id="ARBA00023136"/>
    </source>
</evidence>
<dbReference type="InterPro" id="IPR039428">
    <property type="entry name" value="NUOK/Mnh_C1-like"/>
</dbReference>
<dbReference type="Pfam" id="PF00420">
    <property type="entry name" value="Oxidored_q2"/>
    <property type="match status" value="1"/>
</dbReference>
<evidence type="ECO:0000256" key="9">
    <source>
        <dbReference type="ARBA" id="ARBA00031586"/>
    </source>
</evidence>
<keyword evidence="5" id="KW-1278">Translocase</keyword>
<reference evidence="11" key="1">
    <citation type="journal article" date="2014" name="Mitochondrial DNA">
        <title>Complete mitochondrial genome of a Pheretimoid earthworm Metaphire vulgaris (Oligochaeta: Megascolecidae).</title>
        <authorList>
            <person name="Zhang L."/>
            <person name="Jiang J."/>
            <person name="Dong Y."/>
            <person name="Qiu J."/>
        </authorList>
    </citation>
    <scope>NUCLEOTIDE SEQUENCE</scope>
    <source>
        <strain evidence="11">M01</strain>
    </source>
</reference>
<name>A0A088DAG2_9ANNE</name>
<dbReference type="GO" id="GO:0016020">
    <property type="term" value="C:membrane"/>
    <property type="evidence" value="ECO:0007669"/>
    <property type="project" value="UniProtKB-SubCell"/>
</dbReference>
<feature type="transmembrane region" description="Helical" evidence="10">
    <location>
        <begin position="26"/>
        <end position="49"/>
    </location>
</feature>
<protein>
    <recommendedName>
        <fullName evidence="3">NADH-ubiquinone oxidoreductase chain 4L</fullName>
    </recommendedName>
    <alternativeName>
        <fullName evidence="9">NADH dehydrogenase subunit 4L</fullName>
    </alternativeName>
</protein>
<keyword evidence="7" id="KW-0520">NAD</keyword>
<evidence type="ECO:0000256" key="5">
    <source>
        <dbReference type="ARBA" id="ARBA00022967"/>
    </source>
</evidence>
<keyword evidence="6 10" id="KW-1133">Transmembrane helix</keyword>
<accession>A0A088DAG2</accession>
<comment type="subcellular location">
    <subcellularLocation>
        <location evidence="1">Membrane</location>
        <topology evidence="1">Multi-pass membrane protein</topology>
    </subcellularLocation>
</comment>
<sequence length="98" mass="10480">MNNTALTIMCLLPILAMTNMLFNQTHFLMTLLSLEGITLSLVLFVPLILMNSSAANTAMTVILLTFGACEASLGLGLMVSMSRSCGNDMLKSLTSTKC</sequence>
<evidence type="ECO:0000256" key="6">
    <source>
        <dbReference type="ARBA" id="ARBA00022989"/>
    </source>
</evidence>
<organism evidence="11">
    <name type="scientific">Amynthas aspergillum</name>
    <dbReference type="NCBI Taxonomy" id="320991"/>
    <lineage>
        <taxon>Eukaryota</taxon>
        <taxon>Metazoa</taxon>
        <taxon>Spiralia</taxon>
        <taxon>Lophotrochozoa</taxon>
        <taxon>Annelida</taxon>
        <taxon>Clitellata</taxon>
        <taxon>Oligochaeta</taxon>
        <taxon>Crassiclitellata</taxon>
        <taxon>Megascolecida</taxon>
        <taxon>Megascolecidae</taxon>
        <taxon>Amynthas</taxon>
    </lineage>
</organism>
<evidence type="ECO:0000256" key="7">
    <source>
        <dbReference type="ARBA" id="ARBA00023027"/>
    </source>
</evidence>
<evidence type="ECO:0000256" key="1">
    <source>
        <dbReference type="ARBA" id="ARBA00004141"/>
    </source>
</evidence>
<evidence type="ECO:0000256" key="3">
    <source>
        <dbReference type="ARBA" id="ARBA00016612"/>
    </source>
</evidence>
<geneLocation type="mitochondrion" evidence="11"/>
<dbReference type="RefSeq" id="YP_009092416.1">
    <property type="nucleotide sequence ID" value="NC_025292.1"/>
</dbReference>
<dbReference type="Gene3D" id="1.10.287.3510">
    <property type="match status" value="1"/>
</dbReference>
<dbReference type="EMBL" id="KJ830749">
    <property type="protein sequence ID" value="AIL51409.1"/>
    <property type="molecule type" value="Genomic_DNA"/>
</dbReference>
<proteinExistence type="inferred from homology"/>
<keyword evidence="4 10" id="KW-0812">Transmembrane</keyword>
<dbReference type="GeneID" id="20832856"/>